<protein>
    <submittedName>
        <fullName evidence="6">Molybdenum ABC transporter periplasmic molybdate-binding protein</fullName>
    </submittedName>
</protein>
<dbReference type="Pfam" id="PF13531">
    <property type="entry name" value="SBP_bac_11"/>
    <property type="match status" value="1"/>
</dbReference>
<keyword evidence="3 5" id="KW-0732">Signal</keyword>
<dbReference type="PROSITE" id="PS51257">
    <property type="entry name" value="PROKAR_LIPOPROTEIN"/>
    <property type="match status" value="1"/>
</dbReference>
<dbReference type="eggNOG" id="COG0725">
    <property type="taxonomic scope" value="Bacteria"/>
</dbReference>
<gene>
    <name evidence="6" type="ORF">MOMA_08536</name>
</gene>
<evidence type="ECO:0000256" key="2">
    <source>
        <dbReference type="ARBA" id="ARBA00022723"/>
    </source>
</evidence>
<dbReference type="GO" id="GO:0015689">
    <property type="term" value="P:molybdate ion transport"/>
    <property type="evidence" value="ECO:0007669"/>
    <property type="project" value="InterPro"/>
</dbReference>
<evidence type="ECO:0000256" key="4">
    <source>
        <dbReference type="SAM" id="MobiDB-lite"/>
    </source>
</evidence>
<dbReference type="InterPro" id="IPR050682">
    <property type="entry name" value="ModA/WtpA"/>
</dbReference>
<evidence type="ECO:0000256" key="3">
    <source>
        <dbReference type="ARBA" id="ARBA00022729"/>
    </source>
</evidence>
<feature type="region of interest" description="Disordered" evidence="4">
    <location>
        <begin position="33"/>
        <end position="54"/>
    </location>
</feature>
<dbReference type="EMBL" id="ANIN01000002">
    <property type="protein sequence ID" value="ELA08595.1"/>
    <property type="molecule type" value="Genomic_DNA"/>
</dbReference>
<dbReference type="STRING" id="1230338.MOMA_08536"/>
<dbReference type="Gene3D" id="3.40.190.10">
    <property type="entry name" value="Periplasmic binding protein-like II"/>
    <property type="match status" value="2"/>
</dbReference>
<name>L2F6T5_9GAMM</name>
<proteinExistence type="inferred from homology"/>
<dbReference type="SUPFAM" id="SSF53850">
    <property type="entry name" value="Periplasmic binding protein-like II"/>
    <property type="match status" value="1"/>
</dbReference>
<keyword evidence="7" id="KW-1185">Reference proteome</keyword>
<comment type="caution">
    <text evidence="6">The sequence shown here is derived from an EMBL/GenBank/DDBJ whole genome shotgun (WGS) entry which is preliminary data.</text>
</comment>
<dbReference type="AlphaFoldDB" id="L2F6T5"/>
<dbReference type="NCBIfam" id="TIGR01256">
    <property type="entry name" value="modA"/>
    <property type="match status" value="1"/>
</dbReference>
<organism evidence="6 7">
    <name type="scientific">Moraxella macacae 0408225</name>
    <dbReference type="NCBI Taxonomy" id="1230338"/>
    <lineage>
        <taxon>Bacteria</taxon>
        <taxon>Pseudomonadati</taxon>
        <taxon>Pseudomonadota</taxon>
        <taxon>Gammaproteobacteria</taxon>
        <taxon>Moraxellales</taxon>
        <taxon>Moraxellaceae</taxon>
        <taxon>Moraxella</taxon>
    </lineage>
</organism>
<dbReference type="Proteomes" id="UP000023795">
    <property type="component" value="Unassembled WGS sequence"/>
</dbReference>
<evidence type="ECO:0000256" key="5">
    <source>
        <dbReference type="SAM" id="SignalP"/>
    </source>
</evidence>
<feature type="signal peptide" evidence="5">
    <location>
        <begin position="1"/>
        <end position="21"/>
    </location>
</feature>
<dbReference type="RefSeq" id="WP_009502153.1">
    <property type="nucleotide sequence ID" value="NZ_ANIN01000002.1"/>
</dbReference>
<evidence type="ECO:0000313" key="7">
    <source>
        <dbReference type="Proteomes" id="UP000023795"/>
    </source>
</evidence>
<dbReference type="InterPro" id="IPR005950">
    <property type="entry name" value="ModA"/>
</dbReference>
<dbReference type="PATRIC" id="fig|1230338.3.peg.1831"/>
<comment type="similarity">
    <text evidence="1">Belongs to the bacterial solute-binding protein ModA family.</text>
</comment>
<evidence type="ECO:0000256" key="1">
    <source>
        <dbReference type="ARBA" id="ARBA00009175"/>
    </source>
</evidence>
<dbReference type="PANTHER" id="PTHR30632">
    <property type="entry name" value="MOLYBDATE-BINDING PERIPLASMIC PROTEIN"/>
    <property type="match status" value="1"/>
</dbReference>
<accession>L2F6T5</accession>
<sequence>MCRFSLQFCCALFGGALIGGAWLTACQPNPIAPEKHKPSPKPKTLESTPPKPSHHLHLAVTPNLKLALPVIVNEFQKTNPDVNITYKFDNTVSIFSEIQQNTDRYDIFLAGNQKYPYELSVMGDATEINTTETDVVETDVAKNEKPLKKYGEPFTYTRGRLVVYSKKFDMNNSPTMIFDDLVLKNQPFGIAVGNMENLAYGMATKEWLINQNLYQSVEPHLIEVDNFEETLHMVDKGNADFGIASLGQVLDGSHALSLKNVQQQHSYAILPEYSYPAIYQDGIVLRLSEPSLRFVDYLQSAKAQDILSDAGFLPICQTSNLLPACKY</sequence>
<keyword evidence="2" id="KW-0479">Metal-binding</keyword>
<reference evidence="6 7" key="1">
    <citation type="journal article" date="2013" name="Genome Announc.">
        <title>Genome Sequence of Moraxella macacae 0408225, a Novel Bacterial Species Isolated from a Cynomolgus Macaque with Epistaxis.</title>
        <authorList>
            <person name="Ladner J.T."/>
            <person name="Whitehouse C.A."/>
            <person name="Koroleva G.I."/>
            <person name="Palacios G.F."/>
        </authorList>
    </citation>
    <scope>NUCLEOTIDE SEQUENCE [LARGE SCALE GENOMIC DNA]</scope>
    <source>
        <strain evidence="6 7">0408225</strain>
    </source>
</reference>
<dbReference type="PANTHER" id="PTHR30632:SF14">
    <property type="entry name" value="TUNGSTATE_MOLYBDATE_CHROMATE-BINDING PROTEIN MODA"/>
    <property type="match status" value="1"/>
</dbReference>
<feature type="chain" id="PRO_5003958269" evidence="5">
    <location>
        <begin position="22"/>
        <end position="327"/>
    </location>
</feature>
<dbReference type="GO" id="GO:0030973">
    <property type="term" value="F:molybdate ion binding"/>
    <property type="evidence" value="ECO:0007669"/>
    <property type="project" value="TreeGrafter"/>
</dbReference>
<dbReference type="GO" id="GO:0046872">
    <property type="term" value="F:metal ion binding"/>
    <property type="evidence" value="ECO:0007669"/>
    <property type="project" value="UniProtKB-KW"/>
</dbReference>
<evidence type="ECO:0000313" key="6">
    <source>
        <dbReference type="EMBL" id="ELA08595.1"/>
    </source>
</evidence>
<dbReference type="OrthoDB" id="9785015at2"/>